<gene>
    <name evidence="2" type="ORF">TTHERM_000657680</name>
</gene>
<keyword evidence="1" id="KW-1133">Transmembrane helix</keyword>
<dbReference type="RefSeq" id="XP_012655435.1">
    <property type="nucleotide sequence ID" value="XM_012799981.1"/>
</dbReference>
<accession>W7X6M7</accession>
<keyword evidence="1 2" id="KW-0812">Transmembrane</keyword>
<keyword evidence="3" id="KW-1185">Reference proteome</keyword>
<dbReference type="AlphaFoldDB" id="W7X6M7"/>
<proteinExistence type="predicted"/>
<evidence type="ECO:0000313" key="3">
    <source>
        <dbReference type="Proteomes" id="UP000009168"/>
    </source>
</evidence>
<dbReference type="InParanoid" id="W7X6M7"/>
<sequence>MSEQEESNTILERKNQAFYKDEEQNDLIQGNLKQQPVDKNTEVQMKGNNLMNKILILISVIVLFCLINYLFIHNKFYFKDTKKLQQAFQCSKKTYFYLSMCLSKCPHNFIADPKNNICLPSKMDQKQINITRLDQQTNFTQVEIFSKDFTQNILEDTFNDKLTGIIFFNDFINDDFTFLFQKIKVSKLQNFLSQINGAIITFSGANSLYLQNEEQINQQIKQLQDKFPQISSWYIVGFGFSGSFNGLKYFMYNLDMFKGIFIQDPIEDLGEIKELLENIKKQQKQTGTQQIQSISADIESHFIDLQQKQVFIFKNTFYKDIQTPVLDRLARKNLTQLSYFKNIQNDNDSAIKYFTDEVFSIIEQQINTQKKEIYNGIN</sequence>
<dbReference type="KEGG" id="tet:TTHERM_000657680"/>
<protein>
    <submittedName>
        <fullName evidence="2">Transmembrane protein, putative</fullName>
    </submittedName>
</protein>
<dbReference type="EMBL" id="GG662471">
    <property type="protein sequence ID" value="EWS72028.1"/>
    <property type="molecule type" value="Genomic_DNA"/>
</dbReference>
<keyword evidence="1" id="KW-0472">Membrane</keyword>
<dbReference type="CDD" id="cd00064">
    <property type="entry name" value="FU"/>
    <property type="match status" value="1"/>
</dbReference>
<organism evidence="2 3">
    <name type="scientific">Tetrahymena thermophila (strain SB210)</name>
    <dbReference type="NCBI Taxonomy" id="312017"/>
    <lineage>
        <taxon>Eukaryota</taxon>
        <taxon>Sar</taxon>
        <taxon>Alveolata</taxon>
        <taxon>Ciliophora</taxon>
        <taxon>Intramacronucleata</taxon>
        <taxon>Oligohymenophorea</taxon>
        <taxon>Hymenostomatida</taxon>
        <taxon>Tetrahymenina</taxon>
        <taxon>Tetrahymenidae</taxon>
        <taxon>Tetrahymena</taxon>
    </lineage>
</organism>
<feature type="transmembrane region" description="Helical" evidence="1">
    <location>
        <begin position="230"/>
        <end position="250"/>
    </location>
</feature>
<reference evidence="3" key="1">
    <citation type="journal article" date="2006" name="PLoS Biol.">
        <title>Macronuclear genome sequence of the ciliate Tetrahymena thermophila, a model eukaryote.</title>
        <authorList>
            <person name="Eisen J.A."/>
            <person name="Coyne R.S."/>
            <person name="Wu M."/>
            <person name="Wu D."/>
            <person name="Thiagarajan M."/>
            <person name="Wortman J.R."/>
            <person name="Badger J.H."/>
            <person name="Ren Q."/>
            <person name="Amedeo P."/>
            <person name="Jones K.M."/>
            <person name="Tallon L.J."/>
            <person name="Delcher A.L."/>
            <person name="Salzberg S.L."/>
            <person name="Silva J.C."/>
            <person name="Haas B.J."/>
            <person name="Majoros W.H."/>
            <person name="Farzad M."/>
            <person name="Carlton J.M."/>
            <person name="Smith R.K. Jr."/>
            <person name="Garg J."/>
            <person name="Pearlman R.E."/>
            <person name="Karrer K.M."/>
            <person name="Sun L."/>
            <person name="Manning G."/>
            <person name="Elde N.C."/>
            <person name="Turkewitz A.P."/>
            <person name="Asai D.J."/>
            <person name="Wilkes D.E."/>
            <person name="Wang Y."/>
            <person name="Cai H."/>
            <person name="Collins K."/>
            <person name="Stewart B.A."/>
            <person name="Lee S.R."/>
            <person name="Wilamowska K."/>
            <person name="Weinberg Z."/>
            <person name="Ruzzo W.L."/>
            <person name="Wloga D."/>
            <person name="Gaertig J."/>
            <person name="Frankel J."/>
            <person name="Tsao C.-C."/>
            <person name="Gorovsky M.A."/>
            <person name="Keeling P.J."/>
            <person name="Waller R.F."/>
            <person name="Patron N.J."/>
            <person name="Cherry J.M."/>
            <person name="Stover N.A."/>
            <person name="Krieger C.J."/>
            <person name="del Toro C."/>
            <person name="Ryder H.F."/>
            <person name="Williamson S.C."/>
            <person name="Barbeau R.A."/>
            <person name="Hamilton E.P."/>
            <person name="Orias E."/>
        </authorList>
    </citation>
    <scope>NUCLEOTIDE SEQUENCE [LARGE SCALE GENOMIC DNA]</scope>
    <source>
        <strain evidence="3">SB210</strain>
    </source>
</reference>
<dbReference type="Proteomes" id="UP000009168">
    <property type="component" value="Unassembled WGS sequence"/>
</dbReference>
<dbReference type="InterPro" id="IPR006212">
    <property type="entry name" value="Furin_repeat"/>
</dbReference>
<evidence type="ECO:0000256" key="1">
    <source>
        <dbReference type="SAM" id="Phobius"/>
    </source>
</evidence>
<feature type="transmembrane region" description="Helical" evidence="1">
    <location>
        <begin position="54"/>
        <end position="72"/>
    </location>
</feature>
<evidence type="ECO:0000313" key="2">
    <source>
        <dbReference type="EMBL" id="EWS72028.1"/>
    </source>
</evidence>
<name>W7X6M7_TETTS</name>
<dbReference type="GeneID" id="24440074"/>